<dbReference type="EMBL" id="BKAQ01000002">
    <property type="protein sequence ID" value="GEP81159.1"/>
    <property type="molecule type" value="Genomic_DNA"/>
</dbReference>
<feature type="coiled-coil region" evidence="1">
    <location>
        <begin position="22"/>
        <end position="75"/>
    </location>
</feature>
<protein>
    <submittedName>
        <fullName evidence="3">Uncharacterized protein</fullName>
    </submittedName>
</protein>
<evidence type="ECO:0000256" key="2">
    <source>
        <dbReference type="SAM" id="Phobius"/>
    </source>
</evidence>
<gene>
    <name evidence="3" type="ORF">SKL01_03370</name>
</gene>
<keyword evidence="2" id="KW-1133">Transmembrane helix</keyword>
<keyword evidence="2" id="KW-0812">Transmembrane</keyword>
<keyword evidence="4" id="KW-1185">Reference proteome</keyword>
<evidence type="ECO:0000256" key="1">
    <source>
        <dbReference type="SAM" id="Coils"/>
    </source>
</evidence>
<organism evidence="3 4">
    <name type="scientific">Staphylococcus kloosii</name>
    <dbReference type="NCBI Taxonomy" id="29384"/>
    <lineage>
        <taxon>Bacteria</taxon>
        <taxon>Bacillati</taxon>
        <taxon>Bacillota</taxon>
        <taxon>Bacilli</taxon>
        <taxon>Bacillales</taxon>
        <taxon>Staphylococcaceae</taxon>
        <taxon>Staphylococcus</taxon>
    </lineage>
</organism>
<dbReference type="RefSeq" id="WP_103296170.1">
    <property type="nucleotide sequence ID" value="NZ_BKAQ01000002.1"/>
</dbReference>
<evidence type="ECO:0000313" key="3">
    <source>
        <dbReference type="EMBL" id="GEP81159.1"/>
    </source>
</evidence>
<dbReference type="Proteomes" id="UP000321040">
    <property type="component" value="Unassembled WGS sequence"/>
</dbReference>
<name>A0ABQ0XJ73_9STAP</name>
<sequence length="95" mass="11020">MNSEYVTTLEFEHYQKHMNARFDNIDNSINELKELLNATNNDLKDRIKNTRLETLEALNSKIESSINKMKHAQTKWFIVTVIATSALAGRIFGIY</sequence>
<dbReference type="GeneID" id="69905056"/>
<feature type="transmembrane region" description="Helical" evidence="2">
    <location>
        <begin position="76"/>
        <end position="94"/>
    </location>
</feature>
<keyword evidence="2" id="KW-0472">Membrane</keyword>
<keyword evidence="1" id="KW-0175">Coiled coil</keyword>
<comment type="caution">
    <text evidence="3">The sequence shown here is derived from an EMBL/GenBank/DDBJ whole genome shotgun (WGS) entry which is preliminary data.</text>
</comment>
<accession>A0ABQ0XJ73</accession>
<proteinExistence type="predicted"/>
<evidence type="ECO:0000313" key="4">
    <source>
        <dbReference type="Proteomes" id="UP000321040"/>
    </source>
</evidence>
<reference evidence="3 4" key="1">
    <citation type="submission" date="2019-07" db="EMBL/GenBank/DDBJ databases">
        <title>Whole genome shotgun sequence of Staphylococcus kloosii NBRC 109624.</title>
        <authorList>
            <person name="Hosoyama A."/>
            <person name="Uohara A."/>
            <person name="Ohji S."/>
            <person name="Ichikawa N."/>
        </authorList>
    </citation>
    <scope>NUCLEOTIDE SEQUENCE [LARGE SCALE GENOMIC DNA]</scope>
    <source>
        <strain evidence="3 4">NBRC 109624</strain>
    </source>
</reference>